<dbReference type="SUPFAM" id="SSF53098">
    <property type="entry name" value="Ribonuclease H-like"/>
    <property type="match status" value="1"/>
</dbReference>
<name>A0ABP8S3L7_9PSEU</name>
<evidence type="ECO:0000313" key="2">
    <source>
        <dbReference type="EMBL" id="GAA4558640.1"/>
    </source>
</evidence>
<sequence>MPDRLGRDGTAPAPNRVYVGDITYLPLADGRNLYLATVIDCHSRLTGWALADHTCAPNSSQTPSEPLPPTAAL</sequence>
<reference evidence="3" key="1">
    <citation type="journal article" date="2019" name="Int. J. Syst. Evol. Microbiol.">
        <title>The Global Catalogue of Microorganisms (GCM) 10K type strain sequencing project: providing services to taxonomists for standard genome sequencing and annotation.</title>
        <authorList>
            <consortium name="The Broad Institute Genomics Platform"/>
            <consortium name="The Broad Institute Genome Sequencing Center for Infectious Disease"/>
            <person name="Wu L."/>
            <person name="Ma J."/>
        </authorList>
    </citation>
    <scope>NUCLEOTIDE SEQUENCE [LARGE SCALE GENOMIC DNA]</scope>
    <source>
        <strain evidence="3">JCM 17906</strain>
    </source>
</reference>
<evidence type="ECO:0000313" key="3">
    <source>
        <dbReference type="Proteomes" id="UP001501598"/>
    </source>
</evidence>
<keyword evidence="3" id="KW-1185">Reference proteome</keyword>
<dbReference type="Pfam" id="PF00665">
    <property type="entry name" value="rve"/>
    <property type="match status" value="1"/>
</dbReference>
<dbReference type="InterPro" id="IPR012337">
    <property type="entry name" value="RNaseH-like_sf"/>
</dbReference>
<protein>
    <recommendedName>
        <fullName evidence="1">Integrase catalytic domain-containing protein</fullName>
    </recommendedName>
</protein>
<dbReference type="EMBL" id="BAABGT010000114">
    <property type="protein sequence ID" value="GAA4558640.1"/>
    <property type="molecule type" value="Genomic_DNA"/>
</dbReference>
<feature type="domain" description="Integrase catalytic" evidence="1">
    <location>
        <begin position="12"/>
        <end position="56"/>
    </location>
</feature>
<proteinExistence type="predicted"/>
<accession>A0ABP8S3L7</accession>
<dbReference type="InterPro" id="IPR001584">
    <property type="entry name" value="Integrase_cat-core"/>
</dbReference>
<gene>
    <name evidence="2" type="ORF">GCM10023175_65170</name>
</gene>
<comment type="caution">
    <text evidence="2">The sequence shown here is derived from an EMBL/GenBank/DDBJ whole genome shotgun (WGS) entry which is preliminary data.</text>
</comment>
<dbReference type="Proteomes" id="UP001501598">
    <property type="component" value="Unassembled WGS sequence"/>
</dbReference>
<evidence type="ECO:0000259" key="1">
    <source>
        <dbReference type="Pfam" id="PF00665"/>
    </source>
</evidence>
<organism evidence="2 3">
    <name type="scientific">Pseudonocardia xishanensis</name>
    <dbReference type="NCBI Taxonomy" id="630995"/>
    <lineage>
        <taxon>Bacteria</taxon>
        <taxon>Bacillati</taxon>
        <taxon>Actinomycetota</taxon>
        <taxon>Actinomycetes</taxon>
        <taxon>Pseudonocardiales</taxon>
        <taxon>Pseudonocardiaceae</taxon>
        <taxon>Pseudonocardia</taxon>
    </lineage>
</organism>